<accession>A0ACC1X604</accession>
<reference evidence="1 2" key="1">
    <citation type="journal article" date="2023" name="Science">
        <title>Complex scaffold remodeling in plant triterpene biosynthesis.</title>
        <authorList>
            <person name="De La Pena R."/>
            <person name="Hodgson H."/>
            <person name="Liu J.C."/>
            <person name="Stephenson M.J."/>
            <person name="Martin A.C."/>
            <person name="Owen C."/>
            <person name="Harkess A."/>
            <person name="Leebens-Mack J."/>
            <person name="Jimenez L.E."/>
            <person name="Osbourn A."/>
            <person name="Sattely E.S."/>
        </authorList>
    </citation>
    <scope>NUCLEOTIDE SEQUENCE [LARGE SCALE GENOMIC DNA]</scope>
    <source>
        <strain evidence="2">cv. JPN11</strain>
        <tissue evidence="1">Leaf</tissue>
    </source>
</reference>
<dbReference type="Proteomes" id="UP001164539">
    <property type="component" value="Chromosome 11"/>
</dbReference>
<evidence type="ECO:0000313" key="2">
    <source>
        <dbReference type="Proteomes" id="UP001164539"/>
    </source>
</evidence>
<organism evidence="1 2">
    <name type="scientific">Melia azedarach</name>
    <name type="common">Chinaberry tree</name>
    <dbReference type="NCBI Taxonomy" id="155640"/>
    <lineage>
        <taxon>Eukaryota</taxon>
        <taxon>Viridiplantae</taxon>
        <taxon>Streptophyta</taxon>
        <taxon>Embryophyta</taxon>
        <taxon>Tracheophyta</taxon>
        <taxon>Spermatophyta</taxon>
        <taxon>Magnoliopsida</taxon>
        <taxon>eudicotyledons</taxon>
        <taxon>Gunneridae</taxon>
        <taxon>Pentapetalae</taxon>
        <taxon>rosids</taxon>
        <taxon>malvids</taxon>
        <taxon>Sapindales</taxon>
        <taxon>Meliaceae</taxon>
        <taxon>Melia</taxon>
    </lineage>
</organism>
<gene>
    <name evidence="1" type="ORF">OWV82_020467</name>
</gene>
<name>A0ACC1X604_MELAZ</name>
<sequence>MRLHMEAVAINKPTPINLAEYTYWNLAGHNAGNVLDHLVQIWGSQVTPVNQNSIPTGGLLPVKGTAYDVTSEKKIGISICKVPGLGYGHNYVLDCGEEKSGLKHAAKVKDSSGFMDRCTWDAVLHSKLCERCCRKRSGCLRKTFRIMLGDTGISECH</sequence>
<comment type="caution">
    <text evidence="1">The sequence shown here is derived from an EMBL/GenBank/DDBJ whole genome shotgun (WGS) entry which is preliminary data.</text>
</comment>
<proteinExistence type="predicted"/>
<evidence type="ECO:0000313" key="1">
    <source>
        <dbReference type="EMBL" id="KAJ4706866.1"/>
    </source>
</evidence>
<dbReference type="EMBL" id="CM051404">
    <property type="protein sequence ID" value="KAJ4706866.1"/>
    <property type="molecule type" value="Genomic_DNA"/>
</dbReference>
<keyword evidence="2" id="KW-1185">Reference proteome</keyword>
<protein>
    <submittedName>
        <fullName evidence="1">Aldose 1-epimerase</fullName>
    </submittedName>
</protein>